<gene>
    <name evidence="2" type="ORF">CERSUDRAFT_118718</name>
</gene>
<protein>
    <submittedName>
        <fullName evidence="2">Uncharacterized protein</fullName>
    </submittedName>
</protein>
<feature type="compositionally biased region" description="Low complexity" evidence="1">
    <location>
        <begin position="107"/>
        <end position="117"/>
    </location>
</feature>
<evidence type="ECO:0000313" key="2">
    <source>
        <dbReference type="EMBL" id="EMD32345.1"/>
    </source>
</evidence>
<organism evidence="2 3">
    <name type="scientific">Ceriporiopsis subvermispora (strain B)</name>
    <name type="common">White-rot fungus</name>
    <name type="synonym">Gelatoporia subvermispora</name>
    <dbReference type="NCBI Taxonomy" id="914234"/>
    <lineage>
        <taxon>Eukaryota</taxon>
        <taxon>Fungi</taxon>
        <taxon>Dikarya</taxon>
        <taxon>Basidiomycota</taxon>
        <taxon>Agaricomycotina</taxon>
        <taxon>Agaricomycetes</taxon>
        <taxon>Polyporales</taxon>
        <taxon>Gelatoporiaceae</taxon>
        <taxon>Gelatoporia</taxon>
    </lineage>
</organism>
<evidence type="ECO:0000256" key="1">
    <source>
        <dbReference type="SAM" id="MobiDB-lite"/>
    </source>
</evidence>
<dbReference type="OrthoDB" id="2590867at2759"/>
<feature type="compositionally biased region" description="Polar residues" evidence="1">
    <location>
        <begin position="118"/>
        <end position="138"/>
    </location>
</feature>
<accession>M2QJQ6</accession>
<reference evidence="2 3" key="1">
    <citation type="journal article" date="2012" name="Proc. Natl. Acad. Sci. U.S.A.">
        <title>Comparative genomics of Ceriporiopsis subvermispora and Phanerochaete chrysosporium provide insight into selective ligninolysis.</title>
        <authorList>
            <person name="Fernandez-Fueyo E."/>
            <person name="Ruiz-Duenas F.J."/>
            <person name="Ferreira P."/>
            <person name="Floudas D."/>
            <person name="Hibbett D.S."/>
            <person name="Canessa P."/>
            <person name="Larrondo L.F."/>
            <person name="James T.Y."/>
            <person name="Seelenfreund D."/>
            <person name="Lobos S."/>
            <person name="Polanco R."/>
            <person name="Tello M."/>
            <person name="Honda Y."/>
            <person name="Watanabe T."/>
            <person name="Watanabe T."/>
            <person name="Ryu J.S."/>
            <person name="Kubicek C.P."/>
            <person name="Schmoll M."/>
            <person name="Gaskell J."/>
            <person name="Hammel K.E."/>
            <person name="St John F.J."/>
            <person name="Vanden Wymelenberg A."/>
            <person name="Sabat G."/>
            <person name="Splinter BonDurant S."/>
            <person name="Syed K."/>
            <person name="Yadav J.S."/>
            <person name="Doddapaneni H."/>
            <person name="Subramanian V."/>
            <person name="Lavin J.L."/>
            <person name="Oguiza J.A."/>
            <person name="Perez G."/>
            <person name="Pisabarro A.G."/>
            <person name="Ramirez L."/>
            <person name="Santoyo F."/>
            <person name="Master E."/>
            <person name="Coutinho P.M."/>
            <person name="Henrissat B."/>
            <person name="Lombard V."/>
            <person name="Magnuson J.K."/>
            <person name="Kuees U."/>
            <person name="Hori C."/>
            <person name="Igarashi K."/>
            <person name="Samejima M."/>
            <person name="Held B.W."/>
            <person name="Barry K.W."/>
            <person name="LaButti K.M."/>
            <person name="Lapidus A."/>
            <person name="Lindquist E.A."/>
            <person name="Lucas S.M."/>
            <person name="Riley R."/>
            <person name="Salamov A.A."/>
            <person name="Hoffmeister D."/>
            <person name="Schwenk D."/>
            <person name="Hadar Y."/>
            <person name="Yarden O."/>
            <person name="de Vries R.P."/>
            <person name="Wiebenga A."/>
            <person name="Stenlid J."/>
            <person name="Eastwood D."/>
            <person name="Grigoriev I.V."/>
            <person name="Berka R.M."/>
            <person name="Blanchette R.A."/>
            <person name="Kersten P."/>
            <person name="Martinez A.T."/>
            <person name="Vicuna R."/>
            <person name="Cullen D."/>
        </authorList>
    </citation>
    <scope>NUCLEOTIDE SEQUENCE [LARGE SCALE GENOMIC DNA]</scope>
    <source>
        <strain evidence="2 3">B</strain>
    </source>
</reference>
<feature type="compositionally biased region" description="Basic and acidic residues" evidence="1">
    <location>
        <begin position="51"/>
        <end position="67"/>
    </location>
</feature>
<name>M2QJQ6_CERS8</name>
<proteinExistence type="predicted"/>
<evidence type="ECO:0000313" key="3">
    <source>
        <dbReference type="Proteomes" id="UP000016930"/>
    </source>
</evidence>
<dbReference type="EMBL" id="KB445811">
    <property type="protein sequence ID" value="EMD32345.1"/>
    <property type="molecule type" value="Genomic_DNA"/>
</dbReference>
<feature type="region of interest" description="Disordered" evidence="1">
    <location>
        <begin position="46"/>
        <end position="138"/>
    </location>
</feature>
<dbReference type="STRING" id="914234.M2QJQ6"/>
<dbReference type="AlphaFoldDB" id="M2QJQ6"/>
<keyword evidence="3" id="KW-1185">Reference proteome</keyword>
<dbReference type="HOGENOM" id="CLU_1855027_0_0_1"/>
<dbReference type="Proteomes" id="UP000016930">
    <property type="component" value="Unassembled WGS sequence"/>
</dbReference>
<sequence length="138" mass="13360">MSSNNTSTGSSAGGSAGNAIKGAWQTFAGAGDSIRGNAMDFVDTLTGSGGKHAETDVGTRETKEGVARMKGVNPGNAASGVVGQESVGTQPTTTAAPPLPERRRDATGAAPAAAPTGNTGRLDNTTTATAGNSSGPGI</sequence>